<feature type="compositionally biased region" description="Basic and acidic residues" evidence="1">
    <location>
        <begin position="133"/>
        <end position="153"/>
    </location>
</feature>
<reference evidence="3 4" key="1">
    <citation type="submission" date="2020-06" db="EMBL/GenBank/DDBJ databases">
        <authorList>
            <person name="Li R."/>
            <person name="Bekaert M."/>
        </authorList>
    </citation>
    <scope>NUCLEOTIDE SEQUENCE [LARGE SCALE GENOMIC DNA]</scope>
    <source>
        <strain evidence="4">wild</strain>
    </source>
</reference>
<proteinExistence type="predicted"/>
<evidence type="ECO:0000259" key="2">
    <source>
        <dbReference type="Pfam" id="PF16026"/>
    </source>
</evidence>
<feature type="domain" description="Mitochondria-eating protein C-terminal" evidence="2">
    <location>
        <begin position="434"/>
        <end position="619"/>
    </location>
</feature>
<evidence type="ECO:0000256" key="1">
    <source>
        <dbReference type="SAM" id="MobiDB-lite"/>
    </source>
</evidence>
<sequence length="627" mass="72748">MTKKRENRTSPKKRQKNDNNKYVKKETSDKMEQENQKEEHKGNGVTTFLTTCFTHIKGWIVFLFYTLPSQPFIIAYMIMIYIWACFCGFWRKFRKMFSFGSEFKKNKQTAKILEQQKRKFPKSTHDSNGQLNFKDKEKETTLKTTKDSNGKLNLMEKEKETTLKRLTEYEEELKTMESQKNSALNSIKEFEAQLNSTDKEKNSALKRVKDFEEKLKAAESDKGDALKKIKEFEANLKSSEKEKTSALKRVKDLEQKLKATESDKEDALKKVKELEQKLKATESEKEEALKRIKEFEAKLNSTEKDQTSALKRIKEVEVKLNSTEKEKTSALQRVKDFEQKLKATESDKEEALKKITAIHLTFDLHIRLREYQSANVYLQTENKNGLERLTEAEKCVRLLTQEKSDALTRLSDIMGTKLRDNNPAITDLNDPNRPMKLGDQFSELYENEWTDAFSDIVDCKNLNLTEIETIAVLLDMLKEVYNICLEDIEEQLSGHKKLVQGFSDDEIEPFLKTAKELVKTNAANYIPLLYRKITSSTSTCKTVAQYKDFSLAYVENCVKICYFAAVQNPPMVIDFEPVQIFDKQSYREYTRSGTIVEYVVWPVLYLHKGGPILSKGVVQPKDENSSN</sequence>
<organism evidence="3 4">
    <name type="scientific">Mytilus coruscus</name>
    <name type="common">Sea mussel</name>
    <dbReference type="NCBI Taxonomy" id="42192"/>
    <lineage>
        <taxon>Eukaryota</taxon>
        <taxon>Metazoa</taxon>
        <taxon>Spiralia</taxon>
        <taxon>Lophotrochozoa</taxon>
        <taxon>Mollusca</taxon>
        <taxon>Bivalvia</taxon>
        <taxon>Autobranchia</taxon>
        <taxon>Pteriomorphia</taxon>
        <taxon>Mytilida</taxon>
        <taxon>Mytiloidea</taxon>
        <taxon>Mytilidae</taxon>
        <taxon>Mytilinae</taxon>
        <taxon>Mytilus</taxon>
    </lineage>
</organism>
<dbReference type="SUPFAM" id="SSF57997">
    <property type="entry name" value="Tropomyosin"/>
    <property type="match status" value="2"/>
</dbReference>
<evidence type="ECO:0000313" key="4">
    <source>
        <dbReference type="Proteomes" id="UP000507470"/>
    </source>
</evidence>
<evidence type="ECO:0000313" key="3">
    <source>
        <dbReference type="EMBL" id="CAC5382387.1"/>
    </source>
</evidence>
<dbReference type="OrthoDB" id="6096353at2759"/>
<dbReference type="Proteomes" id="UP000507470">
    <property type="component" value="Unassembled WGS sequence"/>
</dbReference>
<feature type="region of interest" description="Disordered" evidence="1">
    <location>
        <begin position="1"/>
        <end position="40"/>
    </location>
</feature>
<dbReference type="AlphaFoldDB" id="A0A6J8BJI1"/>
<name>A0A6J8BJI1_MYTCO</name>
<dbReference type="InterPro" id="IPR031981">
    <property type="entry name" value="MIEAP_C"/>
</dbReference>
<gene>
    <name evidence="3" type="ORF">MCOR_18222</name>
</gene>
<accession>A0A6J8BJI1</accession>
<keyword evidence="4" id="KW-1185">Reference proteome</keyword>
<feature type="compositionally biased region" description="Basic residues" evidence="1">
    <location>
        <begin position="1"/>
        <end position="15"/>
    </location>
</feature>
<feature type="region of interest" description="Disordered" evidence="1">
    <location>
        <begin position="116"/>
        <end position="153"/>
    </location>
</feature>
<feature type="compositionally biased region" description="Basic and acidic residues" evidence="1">
    <location>
        <begin position="16"/>
        <end position="40"/>
    </location>
</feature>
<dbReference type="EMBL" id="CACVKT020003209">
    <property type="protein sequence ID" value="CAC5382387.1"/>
    <property type="molecule type" value="Genomic_DNA"/>
</dbReference>
<protein>
    <recommendedName>
        <fullName evidence="2">Mitochondria-eating protein C-terminal domain-containing protein</fullName>
    </recommendedName>
</protein>
<dbReference type="Pfam" id="PF16026">
    <property type="entry name" value="MIEAP"/>
    <property type="match status" value="1"/>
</dbReference>